<dbReference type="FunFam" id="2.60.260.20:FF:000013">
    <property type="entry name" value="DnaJ subfamily B member 11"/>
    <property type="match status" value="1"/>
</dbReference>
<evidence type="ECO:0000256" key="1">
    <source>
        <dbReference type="ARBA" id="ARBA00022705"/>
    </source>
</evidence>
<dbReference type="EMBL" id="JABEPQ010000005">
    <property type="protein sequence ID" value="NNM47940.1"/>
    <property type="molecule type" value="Genomic_DNA"/>
</dbReference>
<dbReference type="Gene3D" id="1.10.287.110">
    <property type="entry name" value="DnaJ domain"/>
    <property type="match status" value="1"/>
</dbReference>
<dbReference type="GO" id="GO:0042026">
    <property type="term" value="P:protein refolding"/>
    <property type="evidence" value="ECO:0007669"/>
    <property type="project" value="TreeGrafter"/>
</dbReference>
<dbReference type="InterPro" id="IPR008971">
    <property type="entry name" value="HSP40/DnaJ_pept-bd"/>
</dbReference>
<dbReference type="InterPro" id="IPR002939">
    <property type="entry name" value="DnaJ_C"/>
</dbReference>
<dbReference type="PRINTS" id="PR00625">
    <property type="entry name" value="JDOMAIN"/>
</dbReference>
<dbReference type="InterPro" id="IPR001623">
    <property type="entry name" value="DnaJ_domain"/>
</dbReference>
<keyword evidence="7" id="KW-1185">Reference proteome</keyword>
<dbReference type="PROSITE" id="PS00636">
    <property type="entry name" value="DNAJ_1"/>
    <property type="match status" value="1"/>
</dbReference>
<evidence type="ECO:0000256" key="3">
    <source>
        <dbReference type="ARBA" id="ARBA00023186"/>
    </source>
</evidence>
<dbReference type="SUPFAM" id="SSF49493">
    <property type="entry name" value="HSP40/DnaJ peptide-binding domain"/>
    <property type="match status" value="2"/>
</dbReference>
<keyword evidence="2" id="KW-0346">Stress response</keyword>
<dbReference type="CDD" id="cd10747">
    <property type="entry name" value="DnaJ_C"/>
    <property type="match status" value="1"/>
</dbReference>
<reference evidence="6 7" key="1">
    <citation type="submission" date="2020-04" db="EMBL/GenBank/DDBJ databases">
        <title>Knoellia sp. isolate from air conditioner.</title>
        <authorList>
            <person name="Chea S."/>
            <person name="Kim D.-U."/>
        </authorList>
    </citation>
    <scope>NUCLEOTIDE SEQUENCE [LARGE SCALE GENOMIC DNA]</scope>
    <source>
        <strain evidence="6 7">DB2414S</strain>
    </source>
</reference>
<dbReference type="PANTHER" id="PTHR43096">
    <property type="entry name" value="DNAJ HOMOLOG 1, MITOCHONDRIAL-RELATED"/>
    <property type="match status" value="1"/>
</dbReference>
<sequence>MASQDWFEKDFYATLGVPQDADEAAIKKAYRKLARKYHPDQNPGDAAAEQKFKEIGEANSVLSDPEQRQEYDAIRQMARGGARFTAGGPGSGGQGGFEDVFSSMFGGGGGGGTRVRYSTGGGGGQPDLEDLLSGMFGGASPYGGQQGYAGYGAPRGPRKGADLTARTTLSFRDAVEGKTVTLGTSDGGHITTRIPVGVKDGQKIRLRGKGEPGEAGGPAGDLILTVSVEKHPAFGRDGDNITVDLPVTFAEAALGATVSVPTLDGKPVKVRIAPGTPSGRVLRVKGRGVPKKDKPGDLMAKVHVVVPQRLSDEAKDAVEVLKAQDAGHDPRAELFEEARR</sequence>
<evidence type="ECO:0000259" key="5">
    <source>
        <dbReference type="PROSITE" id="PS50076"/>
    </source>
</evidence>
<comment type="caution">
    <text evidence="6">The sequence shown here is derived from an EMBL/GenBank/DDBJ whole genome shotgun (WGS) entry which is preliminary data.</text>
</comment>
<dbReference type="Gene3D" id="2.60.260.20">
    <property type="entry name" value="Urease metallochaperone UreE, N-terminal domain"/>
    <property type="match status" value="2"/>
</dbReference>
<name>A0A849HDG5_9MICO</name>
<organism evidence="6 7">
    <name type="scientific">Knoellia koreensis</name>
    <dbReference type="NCBI Taxonomy" id="2730921"/>
    <lineage>
        <taxon>Bacteria</taxon>
        <taxon>Bacillati</taxon>
        <taxon>Actinomycetota</taxon>
        <taxon>Actinomycetes</taxon>
        <taxon>Micrococcales</taxon>
        <taxon>Intrasporangiaceae</taxon>
        <taxon>Knoellia</taxon>
    </lineage>
</organism>
<protein>
    <submittedName>
        <fullName evidence="6">DnaJ domain-containing protein</fullName>
    </submittedName>
</protein>
<gene>
    <name evidence="6" type="ORF">HJG52_18295</name>
</gene>
<feature type="domain" description="J" evidence="5">
    <location>
        <begin position="10"/>
        <end position="75"/>
    </location>
</feature>
<dbReference type="InterPro" id="IPR036869">
    <property type="entry name" value="J_dom_sf"/>
</dbReference>
<evidence type="ECO:0000313" key="6">
    <source>
        <dbReference type="EMBL" id="NNM47940.1"/>
    </source>
</evidence>
<keyword evidence="1" id="KW-0235">DNA replication</keyword>
<dbReference type="GO" id="GO:0051082">
    <property type="term" value="F:unfolded protein binding"/>
    <property type="evidence" value="ECO:0007669"/>
    <property type="project" value="InterPro"/>
</dbReference>
<feature type="region of interest" description="Disordered" evidence="4">
    <location>
        <begin position="37"/>
        <end position="68"/>
    </location>
</feature>
<accession>A0A849HDG5</accession>
<evidence type="ECO:0000256" key="2">
    <source>
        <dbReference type="ARBA" id="ARBA00023016"/>
    </source>
</evidence>
<dbReference type="AlphaFoldDB" id="A0A849HDG5"/>
<dbReference type="Proteomes" id="UP000588586">
    <property type="component" value="Unassembled WGS sequence"/>
</dbReference>
<dbReference type="CDD" id="cd06257">
    <property type="entry name" value="DnaJ"/>
    <property type="match status" value="1"/>
</dbReference>
<dbReference type="Pfam" id="PF01556">
    <property type="entry name" value="DnaJ_C"/>
    <property type="match status" value="1"/>
</dbReference>
<dbReference type="GO" id="GO:0006260">
    <property type="term" value="P:DNA replication"/>
    <property type="evidence" value="ECO:0007669"/>
    <property type="project" value="UniProtKB-KW"/>
</dbReference>
<dbReference type="Pfam" id="PF00226">
    <property type="entry name" value="DnaJ"/>
    <property type="match status" value="1"/>
</dbReference>
<dbReference type="GO" id="GO:0005737">
    <property type="term" value="C:cytoplasm"/>
    <property type="evidence" value="ECO:0007669"/>
    <property type="project" value="TreeGrafter"/>
</dbReference>
<dbReference type="PANTHER" id="PTHR43096:SF54">
    <property type="entry name" value="CHAPERONE PROTEIN DNAJ 1"/>
    <property type="match status" value="1"/>
</dbReference>
<evidence type="ECO:0000256" key="4">
    <source>
        <dbReference type="SAM" id="MobiDB-lite"/>
    </source>
</evidence>
<dbReference type="SMART" id="SM00271">
    <property type="entry name" value="DnaJ"/>
    <property type="match status" value="1"/>
</dbReference>
<proteinExistence type="predicted"/>
<dbReference type="InterPro" id="IPR018253">
    <property type="entry name" value="DnaJ_domain_CS"/>
</dbReference>
<evidence type="ECO:0000313" key="7">
    <source>
        <dbReference type="Proteomes" id="UP000588586"/>
    </source>
</evidence>
<keyword evidence="3" id="KW-0143">Chaperone</keyword>
<dbReference type="RefSeq" id="WP_171245058.1">
    <property type="nucleotide sequence ID" value="NZ_JABEPQ010000005.1"/>
</dbReference>
<dbReference type="PROSITE" id="PS50076">
    <property type="entry name" value="DNAJ_2"/>
    <property type="match status" value="1"/>
</dbReference>
<dbReference type="SUPFAM" id="SSF46565">
    <property type="entry name" value="Chaperone J-domain"/>
    <property type="match status" value="1"/>
</dbReference>